<gene>
    <name evidence="2" type="ORF">PFICI_12868</name>
</gene>
<feature type="compositionally biased region" description="Polar residues" evidence="1">
    <location>
        <begin position="220"/>
        <end position="239"/>
    </location>
</feature>
<feature type="region of interest" description="Disordered" evidence="1">
    <location>
        <begin position="292"/>
        <end position="360"/>
    </location>
</feature>
<evidence type="ECO:0000256" key="1">
    <source>
        <dbReference type="SAM" id="MobiDB-lite"/>
    </source>
</evidence>
<feature type="region of interest" description="Disordered" evidence="1">
    <location>
        <begin position="1"/>
        <end position="75"/>
    </location>
</feature>
<feature type="region of interest" description="Disordered" evidence="1">
    <location>
        <begin position="207"/>
        <end position="249"/>
    </location>
</feature>
<dbReference type="Proteomes" id="UP000030651">
    <property type="component" value="Unassembled WGS sequence"/>
</dbReference>
<sequence>MQSYQLPDDTNPNETGSGKRSLRVTENFDLDANREEDLQGGPLLLSIGRRFEGQETDCPDPQDDPTRPLSGSARAGASADLELPLPEMHHADYAETTAISESSRGKSFSVPTDDALSAGQQNHGLLDVSLLSGMGDFSGRHPNKHTIGNLDIIISELPTVNPNSRSDALAVLPWHFEFSWSAGQLLYGSDPLTSRAFDALPRNRSTRTGNATVAGHLTHGSDSNFSDNEQSAHISTRCSNAGEPGTLDHPADSRWCAIDKALRQGVIDEAWHEFRKRVIEIVDDHFWRTHAPRRSNKEAGKSVQSNSNSATKRSNDNRVTKPRGSRTSQRQKGNIDEGEDGNSEDDQQRDPALPESKSDHDKRRVCCPFFKNDPVRFDSGVSRPSKVLFLNHEALAHVKMRATRESGPRDERIAKQWLHLYKIIFPDATAPFPDPFVVSPEVVAARRIAKQLLRFFQQNRALLWSSFAEFLPHETFATLAEQKRQTDLAVEKWSVLTSDALVEQWGYGDFELDILPTRDLSEAKDGEPTTRNTLPRLESNQQRIGADFLAALRSPSPIPSTLHTLGLGPDDGNTNAVNQNMTFPINTFPDDVGWDDTLLLHDDFYRFEIDDDATKRVDQHGDSSPGKHTGLLPSSSNTISNGAIVPWYPGVGHSMEDGTLSLSLLFGQVSERDDFNQGFHDQDYYQG</sequence>
<reference evidence="3" key="1">
    <citation type="journal article" date="2015" name="BMC Genomics">
        <title>Genomic and transcriptomic analysis of the endophytic fungus Pestalotiopsis fici reveals its lifestyle and high potential for synthesis of natural products.</title>
        <authorList>
            <person name="Wang X."/>
            <person name="Zhang X."/>
            <person name="Liu L."/>
            <person name="Xiang M."/>
            <person name="Wang W."/>
            <person name="Sun X."/>
            <person name="Che Y."/>
            <person name="Guo L."/>
            <person name="Liu G."/>
            <person name="Guo L."/>
            <person name="Wang C."/>
            <person name="Yin W.B."/>
            <person name="Stadler M."/>
            <person name="Zhang X."/>
            <person name="Liu X."/>
        </authorList>
    </citation>
    <scope>NUCLEOTIDE SEQUENCE [LARGE SCALE GENOMIC DNA]</scope>
    <source>
        <strain evidence="3">W106-1 / CGMCC3.15140</strain>
    </source>
</reference>
<feature type="region of interest" description="Disordered" evidence="1">
    <location>
        <begin position="97"/>
        <end position="116"/>
    </location>
</feature>
<dbReference type="EMBL" id="KI912118">
    <property type="protein sequence ID" value="ETS75924.1"/>
    <property type="molecule type" value="Genomic_DNA"/>
</dbReference>
<feature type="compositionally biased region" description="Acidic residues" evidence="1">
    <location>
        <begin position="336"/>
        <end position="347"/>
    </location>
</feature>
<feature type="compositionally biased region" description="Polar residues" evidence="1">
    <location>
        <begin position="302"/>
        <end position="312"/>
    </location>
</feature>
<dbReference type="InParanoid" id="W3WQ44"/>
<organism evidence="2 3">
    <name type="scientific">Pestalotiopsis fici (strain W106-1 / CGMCC3.15140)</name>
    <dbReference type="NCBI Taxonomy" id="1229662"/>
    <lineage>
        <taxon>Eukaryota</taxon>
        <taxon>Fungi</taxon>
        <taxon>Dikarya</taxon>
        <taxon>Ascomycota</taxon>
        <taxon>Pezizomycotina</taxon>
        <taxon>Sordariomycetes</taxon>
        <taxon>Xylariomycetidae</taxon>
        <taxon>Amphisphaeriales</taxon>
        <taxon>Sporocadaceae</taxon>
        <taxon>Pestalotiopsis</taxon>
    </lineage>
</organism>
<dbReference type="KEGG" id="pfy:PFICI_12868"/>
<protein>
    <submittedName>
        <fullName evidence="2">Uncharacterized protein</fullName>
    </submittedName>
</protein>
<feature type="compositionally biased region" description="Polar residues" evidence="1">
    <location>
        <begin position="97"/>
        <end position="110"/>
    </location>
</feature>
<feature type="region of interest" description="Disordered" evidence="1">
    <location>
        <begin position="616"/>
        <end position="635"/>
    </location>
</feature>
<keyword evidence="3" id="KW-1185">Reference proteome</keyword>
<feature type="compositionally biased region" description="Acidic residues" evidence="1">
    <location>
        <begin position="54"/>
        <end position="63"/>
    </location>
</feature>
<dbReference type="HOGENOM" id="CLU_400674_0_0_1"/>
<evidence type="ECO:0000313" key="3">
    <source>
        <dbReference type="Proteomes" id="UP000030651"/>
    </source>
</evidence>
<dbReference type="RefSeq" id="XP_007839640.1">
    <property type="nucleotide sequence ID" value="XM_007841449.1"/>
</dbReference>
<feature type="compositionally biased region" description="Polar residues" evidence="1">
    <location>
        <begin position="1"/>
        <end position="18"/>
    </location>
</feature>
<name>W3WQ44_PESFW</name>
<dbReference type="OrthoDB" id="4779603at2759"/>
<accession>W3WQ44</accession>
<evidence type="ECO:0000313" key="2">
    <source>
        <dbReference type="EMBL" id="ETS75924.1"/>
    </source>
</evidence>
<dbReference type="GeneID" id="19277881"/>
<dbReference type="AlphaFoldDB" id="W3WQ44"/>
<proteinExistence type="predicted"/>